<evidence type="ECO:0000256" key="2">
    <source>
        <dbReference type="ARBA" id="ARBA00012489"/>
    </source>
</evidence>
<dbReference type="GO" id="GO:0006508">
    <property type="term" value="P:proteolysis"/>
    <property type="evidence" value="ECO:0007669"/>
    <property type="project" value="InterPro"/>
</dbReference>
<evidence type="ECO:0000256" key="1">
    <source>
        <dbReference type="ARBA" id="ARBA00000451"/>
    </source>
</evidence>
<dbReference type="PANTHER" id="PTHR12792">
    <property type="entry name" value="EXTRA SPINDLE POLES 1-RELATED"/>
    <property type="match status" value="1"/>
</dbReference>
<dbReference type="Pfam" id="PF03568">
    <property type="entry name" value="Separin_C"/>
    <property type="match status" value="1"/>
</dbReference>
<evidence type="ECO:0000313" key="8">
    <source>
        <dbReference type="Proteomes" id="UP000800093"/>
    </source>
</evidence>
<evidence type="ECO:0000256" key="5">
    <source>
        <dbReference type="SAM" id="MobiDB-lite"/>
    </source>
</evidence>
<organism evidence="7 8">
    <name type="scientific">Lojkania enalia</name>
    <dbReference type="NCBI Taxonomy" id="147567"/>
    <lineage>
        <taxon>Eukaryota</taxon>
        <taxon>Fungi</taxon>
        <taxon>Dikarya</taxon>
        <taxon>Ascomycota</taxon>
        <taxon>Pezizomycotina</taxon>
        <taxon>Dothideomycetes</taxon>
        <taxon>Pleosporomycetidae</taxon>
        <taxon>Pleosporales</taxon>
        <taxon>Pleosporales incertae sedis</taxon>
        <taxon>Lojkania</taxon>
    </lineage>
</organism>
<dbReference type="PROSITE" id="PS51700">
    <property type="entry name" value="SEPARIN"/>
    <property type="match status" value="1"/>
</dbReference>
<dbReference type="GO" id="GO:0044732">
    <property type="term" value="C:mitotic spindle pole body"/>
    <property type="evidence" value="ECO:0007669"/>
    <property type="project" value="TreeGrafter"/>
</dbReference>
<evidence type="ECO:0000256" key="4">
    <source>
        <dbReference type="ARBA" id="ARBA00022829"/>
    </source>
</evidence>
<dbReference type="GO" id="GO:0004197">
    <property type="term" value="F:cysteine-type endopeptidase activity"/>
    <property type="evidence" value="ECO:0007669"/>
    <property type="project" value="InterPro"/>
</dbReference>
<sequence>MAAKEESTRIRIENLKSDIRSISTCTADTVASLQNLLADACEQVAQKENTRIKGSQLHGVQSKVRRGAAITRTTSSTTETTNISQQSRPFISSKERYILATEVANTTLKSLTDALRTQPASQLDRIHPKPKSPVKDVNEARKSKNARTAHAKIQSRSQEPLRERCASQVANPPTKPSQLRRSLSYPSYLTAGHDPGLVATAECCRAAFAYLRSPPALKTAGKDSPALQLENGNLVLIGKLIAHNLDNLAIKELRILKRKLEKFVELGKDSCRDQTASRRSGLKSSVPAEKESIAALLDFGDFDLRNPALPIVANHQLYTLRVIAMTKRSRTIEAAWEHLKLSIPSSPANLLWRAAESSEGHPKALQQLESLAQILLSFCPSISIASDATNKNNLQLSPDVAFSLQHLAFKTRQRWWRLAKHQGDEHKELLEPFTKCLAAFARRSERPPIEKYKLAEVLWRDLLGEDDKVVTHGQSISVVQLAARCLSSLAQNAGLGDEALNWLSISGSKDLQADLFLDKSIRLVRTATLALESFLKGTLEPSLQDILTGATEALSGSLSGSPSELDSLFMEVNALRRVASKTLLISQSPAGGNPISSSLRHQALHVVTATIHFVARFVGPRPPENTDSKVHVRYNERLWKTAKCLKSIIDSTSICSKQPFDSDSITQWKNLDYLLQDCVRILRGFSEDSKTDQNPTCLPDDVRLPFVKLSNLYWNAYLQLREIDSVSDSFMMAMKRSVKVLQGRPRAERQSGLLAMKLEKLGEALDVKDAIEGSRDAFRNCIWDIIDNGGLQEVTELGAQYTIQQIFDGKNPTAILGRVLKSYQRSFLKDTKITPNEGTFFDDVNLPPTFRGLLLEWQLTLFLRTFSKNRPWNPALNSSIQTMIQRLLDLYVPTQFPVRRRRADLLLIQLSQSHPNVLCSIVHNVDPDLNHEVNLADTQDKGLLRYESHLTTLVHLKSELRRQSPSLEKIRACLTTWQSMVDSVSSWANLLDQVDDLEYWLQELRLVADFLAAKGEEYIGISVLHLIAKILELERCVDPSRLVIVLSTLALQYLRLGYSGKAGLALAKAEPLASRNTITTEAKLQWHLSYAEYLVKIGNTRKCETTLAAAESISREDSEFMNLAKSSATLSSRVRFNRILADACYVYSLWSLANGYHKDAARYAKQSVSLNRRVWAALESKTAAKKTIHNENNDTNKEVPNKGAFDPPSSMRNEKGAPLVMSITHASLDGPEFWSLVPHLYRAIMQHSFTFAYQGLLHEAVFVAEQAEKIASATQSRSLTIDNSSQRAAFWAQSGRLDKADLLIASIDTTVPYAHLAMVSYYSSIALVQNANGKFDEELATYEHLENLLKSLTSASFILSMDMVSPSIESLASQMSGLNLEKPVAKERKQLKGTRGRKPAIKAAPKTLVKLAIPATTQSSSIAEECAHLEGVQADITLRKALSFLLQDDIAKALESLDHAKSFEKAPEKSFMHLWTASKIILSQSTKELAKDFTFNTLPESTIAFPAICLKERKSSSGPSAKRVATKALSGPSKVARGKKLVKESFASSLREARDRLIEAHTLCLQSSSNHAFQQASYALGQVTVLLSAVSAGDLRGSLHPLYAAFMGEIPKCYSLNLAQASIETDQETRSREEALKWPELYPHNKITLPSAADFQKDYIDIIPESWTAVSLSLNESQDEIYVTRYEASCSPFVLRLPMARHVSRDMDEEEFCFKDGRRDFEEIIELSDFSTRSAKDMTSKEARSQWWAERDALDEKLHSLLLNIENIWFGGFKGIFSQHLHQPALLARFRKSFENILNRHLPSRRGKSQQKRHILDSRILELFVGLGDATKEEADLDDGLLDLLYFVVDILQFNGERNAYDEIDFDNIVIETLDALRAYHSASWNDTREEKKHVILILDKHLHMFPWESLPFLQSLSISRLPSLATLRERILAARSSDVAKNSQPGHYIRADAGGTSILNPSRDLTHTLKAIQPRLDDVKGDWDQIINRAPSEKEFESALKDQSLVLYFGHGSGAQFIRSKSVQRLYPGGHSEHAQKPGCATTLLFGCSSVHLTENGIYEPSGMLMSYMTAGAPAVVGMLWDVTDKDCDRFAVKAGELWGLWRELEGKDEPKTAKKLKGKGKVAQLVEEVENARGTGSGRRLKKGQHEPGDISGQAKGTKNWQRGVGLDEAIREARDACVLRYLNGAAAVVYGIPVYLE</sequence>
<proteinExistence type="predicted"/>
<keyword evidence="3" id="KW-0378">Hydrolase</keyword>
<dbReference type="GO" id="GO:0072686">
    <property type="term" value="C:mitotic spindle"/>
    <property type="evidence" value="ECO:0007669"/>
    <property type="project" value="TreeGrafter"/>
</dbReference>
<feature type="compositionally biased region" description="Polar residues" evidence="5">
    <location>
        <begin position="168"/>
        <end position="181"/>
    </location>
</feature>
<feature type="region of interest" description="Disordered" evidence="5">
    <location>
        <begin position="2134"/>
        <end position="2160"/>
    </location>
</feature>
<dbReference type="InterPro" id="IPR005314">
    <property type="entry name" value="Peptidase_C50"/>
</dbReference>
<dbReference type="EMBL" id="ML986578">
    <property type="protein sequence ID" value="KAF2270815.1"/>
    <property type="molecule type" value="Genomic_DNA"/>
</dbReference>
<dbReference type="Proteomes" id="UP000800093">
    <property type="component" value="Unassembled WGS sequence"/>
</dbReference>
<reference evidence="8" key="1">
    <citation type="journal article" date="2020" name="Stud. Mycol.">
        <title>101 Dothideomycetes genomes: A test case for predicting lifestyles and emergence of pathogens.</title>
        <authorList>
            <person name="Haridas S."/>
            <person name="Albert R."/>
            <person name="Binder M."/>
            <person name="Bloem J."/>
            <person name="LaButti K."/>
            <person name="Salamov A."/>
            <person name="Andreopoulos B."/>
            <person name="Baker S."/>
            <person name="Barry K."/>
            <person name="Bills G."/>
            <person name="Bluhm B."/>
            <person name="Cannon C."/>
            <person name="Castanera R."/>
            <person name="Culley D."/>
            <person name="Daum C."/>
            <person name="Ezra D."/>
            <person name="Gonzalez J."/>
            <person name="Henrissat B."/>
            <person name="Kuo A."/>
            <person name="Liang C."/>
            <person name="Lipzen A."/>
            <person name="Lutzoni F."/>
            <person name="Magnuson J."/>
            <person name="Mondo S."/>
            <person name="Nolan M."/>
            <person name="Ohm R."/>
            <person name="Pangilinan J."/>
            <person name="Park H.-J."/>
            <person name="Ramirez L."/>
            <person name="Alfaro M."/>
            <person name="Sun H."/>
            <person name="Tritt A."/>
            <person name="Yoshinaga Y."/>
            <person name="Zwiers L.-H."/>
            <person name="Turgeon B."/>
            <person name="Goodwin S."/>
            <person name="Spatafora J."/>
            <person name="Crous P."/>
            <person name="Grigoriev I."/>
        </authorList>
    </citation>
    <scope>NUCLEOTIDE SEQUENCE [LARGE SCALE GENOMIC DNA]</scope>
    <source>
        <strain evidence="8">CBS 304.66</strain>
    </source>
</reference>
<dbReference type="InterPro" id="IPR030397">
    <property type="entry name" value="SEPARIN_core_dom"/>
</dbReference>
<feature type="region of interest" description="Disordered" evidence="5">
    <location>
        <begin position="1190"/>
        <end position="1209"/>
    </location>
</feature>
<evidence type="ECO:0000256" key="3">
    <source>
        <dbReference type="ARBA" id="ARBA00022801"/>
    </source>
</evidence>
<keyword evidence="4" id="KW-0159">Chromosome partition</keyword>
<dbReference type="GO" id="GO:0051307">
    <property type="term" value="P:meiotic chromosome separation"/>
    <property type="evidence" value="ECO:0007669"/>
    <property type="project" value="TreeGrafter"/>
</dbReference>
<feature type="compositionally biased region" description="Basic and acidic residues" evidence="5">
    <location>
        <begin position="1190"/>
        <end position="1200"/>
    </location>
</feature>
<name>A0A9P4NCY9_9PLEO</name>
<accession>A0A9P4NCY9</accession>
<evidence type="ECO:0000313" key="7">
    <source>
        <dbReference type="EMBL" id="KAF2270815.1"/>
    </source>
</evidence>
<dbReference type="GO" id="GO:0005634">
    <property type="term" value="C:nucleus"/>
    <property type="evidence" value="ECO:0007669"/>
    <property type="project" value="InterPro"/>
</dbReference>
<dbReference type="GO" id="GO:0005737">
    <property type="term" value="C:cytoplasm"/>
    <property type="evidence" value="ECO:0007669"/>
    <property type="project" value="TreeGrafter"/>
</dbReference>
<feature type="compositionally biased region" description="Basic and acidic residues" evidence="5">
    <location>
        <begin position="133"/>
        <end position="142"/>
    </location>
</feature>
<protein>
    <recommendedName>
        <fullName evidence="2">separase</fullName>
        <ecNumber evidence="2">3.4.22.49</ecNumber>
    </recommendedName>
</protein>
<dbReference type="EC" id="3.4.22.49" evidence="2"/>
<dbReference type="OrthoDB" id="10255632at2759"/>
<feature type="region of interest" description="Disordered" evidence="5">
    <location>
        <begin position="118"/>
        <end position="181"/>
    </location>
</feature>
<keyword evidence="8" id="KW-1185">Reference proteome</keyword>
<comment type="catalytic activity">
    <reaction evidence="1">
        <text>All bonds known to be hydrolyzed by this endopeptidase have arginine in P1 and an acidic residue in P4. P6 is often occupied by an acidic residue or by a hydroxy-amino-acid residue, the phosphorylation of which enhances cleavage.</text>
        <dbReference type="EC" id="3.4.22.49"/>
    </reaction>
</comment>
<dbReference type="PANTHER" id="PTHR12792:SF0">
    <property type="entry name" value="SEPARIN"/>
    <property type="match status" value="1"/>
</dbReference>
<gene>
    <name evidence="7" type="ORF">CC78DRAFT_610875</name>
</gene>
<evidence type="ECO:0000259" key="6">
    <source>
        <dbReference type="PROSITE" id="PS51700"/>
    </source>
</evidence>
<comment type="caution">
    <text evidence="7">The sequence shown here is derived from an EMBL/GenBank/DDBJ whole genome shotgun (WGS) entry which is preliminary data.</text>
</comment>
<feature type="domain" description="Peptidase C50" evidence="6">
    <location>
        <begin position="1953"/>
        <end position="2060"/>
    </location>
</feature>